<reference evidence="3 4" key="1">
    <citation type="submission" date="2017-08" db="EMBL/GenBank/DDBJ databases">
        <title>Complete Genome Sequence of Streptomyces formicae KY5, the formicamycin producer.</title>
        <authorList>
            <person name="Holmes N.A."/>
            <person name="Devine R."/>
            <person name="Qin Z."/>
            <person name="Seipke R.F."/>
            <person name="Wilkinson B."/>
            <person name="Hutchings M.I."/>
        </authorList>
    </citation>
    <scope>NUCLEOTIDE SEQUENCE [LARGE SCALE GENOMIC DNA]</scope>
    <source>
        <strain evidence="3 4">KY5</strain>
    </source>
</reference>
<evidence type="ECO:0000313" key="3">
    <source>
        <dbReference type="EMBL" id="ATL28319.1"/>
    </source>
</evidence>
<dbReference type="AlphaFoldDB" id="A0A291Q9E7"/>
<keyword evidence="2" id="KW-1133">Transmembrane helix</keyword>
<keyword evidence="2" id="KW-0812">Transmembrane</keyword>
<feature type="transmembrane region" description="Helical" evidence="2">
    <location>
        <begin position="86"/>
        <end position="105"/>
    </location>
</feature>
<name>A0A291Q9E7_9ACTN</name>
<dbReference type="Proteomes" id="UP000221011">
    <property type="component" value="Chromosome"/>
</dbReference>
<dbReference type="EMBL" id="CP022685">
    <property type="protein sequence ID" value="ATL28319.1"/>
    <property type="molecule type" value="Genomic_DNA"/>
</dbReference>
<evidence type="ECO:0000256" key="1">
    <source>
        <dbReference type="SAM" id="MobiDB-lite"/>
    </source>
</evidence>
<protein>
    <submittedName>
        <fullName evidence="3">Putative integral membrane protein</fullName>
    </submittedName>
</protein>
<dbReference type="RefSeq" id="WP_098242996.1">
    <property type="nucleotide sequence ID" value="NZ_CP022685.1"/>
</dbReference>
<proteinExistence type="predicted"/>
<organism evidence="3 4">
    <name type="scientific">Streptomyces formicae</name>
    <dbReference type="NCBI Taxonomy" id="1616117"/>
    <lineage>
        <taxon>Bacteria</taxon>
        <taxon>Bacillati</taxon>
        <taxon>Actinomycetota</taxon>
        <taxon>Actinomycetes</taxon>
        <taxon>Kitasatosporales</taxon>
        <taxon>Streptomycetaceae</taxon>
        <taxon>Streptomyces</taxon>
    </lineage>
</organism>
<keyword evidence="2" id="KW-0472">Membrane</keyword>
<accession>A0A291Q9E7</accession>
<gene>
    <name evidence="3" type="ORF">KY5_3301c</name>
</gene>
<keyword evidence="4" id="KW-1185">Reference proteome</keyword>
<evidence type="ECO:0000313" key="4">
    <source>
        <dbReference type="Proteomes" id="UP000221011"/>
    </source>
</evidence>
<dbReference type="KEGG" id="sfk:KY5_3301c"/>
<feature type="transmembrane region" description="Helical" evidence="2">
    <location>
        <begin position="20"/>
        <end position="43"/>
    </location>
</feature>
<sequence>MHGHGYAPPQPPPPSGSSPVALRVLFVALAVVSCGMLAWTTLLRLALVTRKAYDWVLFALVVALDVLALALIGVDEGVEDFEGPGNTGMVILLCTMLAAVAYYLYADIRHFGRYQQQPPTGYVPPQAQPGYGYPPPYQQAPVQGPDPARIHQVRAELDELSDYLRKQEGGS</sequence>
<feature type="region of interest" description="Disordered" evidence="1">
    <location>
        <begin position="124"/>
        <end position="145"/>
    </location>
</feature>
<feature type="transmembrane region" description="Helical" evidence="2">
    <location>
        <begin position="55"/>
        <end position="74"/>
    </location>
</feature>
<evidence type="ECO:0000256" key="2">
    <source>
        <dbReference type="SAM" id="Phobius"/>
    </source>
</evidence>